<dbReference type="EMBL" id="BAABDQ010000024">
    <property type="protein sequence ID" value="GAA3587972.1"/>
    <property type="molecule type" value="Genomic_DNA"/>
</dbReference>
<evidence type="ECO:0000313" key="2">
    <source>
        <dbReference type="Proteomes" id="UP001500630"/>
    </source>
</evidence>
<dbReference type="Proteomes" id="UP001500630">
    <property type="component" value="Unassembled WGS sequence"/>
</dbReference>
<comment type="caution">
    <text evidence="1">The sequence shown here is derived from an EMBL/GenBank/DDBJ whole genome shotgun (WGS) entry which is preliminary data.</text>
</comment>
<gene>
    <name evidence="1" type="ORF">GCM10022419_082840</name>
</gene>
<sequence length="83" mass="8801">MAPFCALDPEPEIDAEIGGLSLTSSRVSSTALPKPMTQAAKVRATTKAAVHVTLATRQAYEAIIQRKFTIRQTPGPCPQPLGP</sequence>
<keyword evidence="2" id="KW-1185">Reference proteome</keyword>
<evidence type="ECO:0000313" key="1">
    <source>
        <dbReference type="EMBL" id="GAA3587972.1"/>
    </source>
</evidence>
<protein>
    <submittedName>
        <fullName evidence="1">Uncharacterized protein</fullName>
    </submittedName>
</protein>
<reference evidence="2" key="1">
    <citation type="journal article" date="2019" name="Int. J. Syst. Evol. Microbiol.">
        <title>The Global Catalogue of Microorganisms (GCM) 10K type strain sequencing project: providing services to taxonomists for standard genome sequencing and annotation.</title>
        <authorList>
            <consortium name="The Broad Institute Genomics Platform"/>
            <consortium name="The Broad Institute Genome Sequencing Center for Infectious Disease"/>
            <person name="Wu L."/>
            <person name="Ma J."/>
        </authorList>
    </citation>
    <scope>NUCLEOTIDE SEQUENCE [LARGE SCALE GENOMIC DNA]</scope>
    <source>
        <strain evidence="2">JCM 17326</strain>
    </source>
</reference>
<proteinExistence type="predicted"/>
<name>A0ABP6YQ22_9ACTN</name>
<organism evidence="1 2">
    <name type="scientific">Nonomuraea rosea</name>
    <dbReference type="NCBI Taxonomy" id="638574"/>
    <lineage>
        <taxon>Bacteria</taxon>
        <taxon>Bacillati</taxon>
        <taxon>Actinomycetota</taxon>
        <taxon>Actinomycetes</taxon>
        <taxon>Streptosporangiales</taxon>
        <taxon>Streptosporangiaceae</taxon>
        <taxon>Nonomuraea</taxon>
    </lineage>
</organism>
<accession>A0ABP6YQ22</accession>